<dbReference type="EMBL" id="JMIX01000003">
    <property type="protein sequence ID" value="KEO99079.1"/>
    <property type="molecule type" value="Genomic_DNA"/>
</dbReference>
<gene>
    <name evidence="1" type="ORF">EH32_08230</name>
</gene>
<proteinExistence type="predicted"/>
<organism evidence="1 2">
    <name type="scientific">Erythrobacter litoralis</name>
    <dbReference type="NCBI Taxonomy" id="39960"/>
    <lineage>
        <taxon>Bacteria</taxon>
        <taxon>Pseudomonadati</taxon>
        <taxon>Pseudomonadota</taxon>
        <taxon>Alphaproteobacteria</taxon>
        <taxon>Sphingomonadales</taxon>
        <taxon>Erythrobacteraceae</taxon>
        <taxon>Erythrobacter/Porphyrobacter group</taxon>
        <taxon>Erythrobacter</taxon>
    </lineage>
</organism>
<evidence type="ECO:0000313" key="2">
    <source>
        <dbReference type="Proteomes" id="UP000027866"/>
    </source>
</evidence>
<dbReference type="AlphaFoldDB" id="A0A074N0A1"/>
<comment type="caution">
    <text evidence="1">The sequence shown here is derived from an EMBL/GenBank/DDBJ whole genome shotgun (WGS) entry which is preliminary data.</text>
</comment>
<evidence type="ECO:0000313" key="1">
    <source>
        <dbReference type="EMBL" id="KEO99079.1"/>
    </source>
</evidence>
<reference evidence="1 2" key="1">
    <citation type="submission" date="2014-04" db="EMBL/GenBank/DDBJ databases">
        <title>A comprehensive comparison of genomes of Erythrobacter spp. Strains.</title>
        <authorList>
            <person name="Zheng Q."/>
        </authorList>
    </citation>
    <scope>NUCLEOTIDE SEQUENCE [LARGE SCALE GENOMIC DNA]</scope>
    <source>
        <strain evidence="1 2">DSM 8509</strain>
    </source>
</reference>
<evidence type="ECO:0008006" key="3">
    <source>
        <dbReference type="Google" id="ProtNLM"/>
    </source>
</evidence>
<name>A0A074N0A1_9SPHN</name>
<sequence>MSADYGKASETFLAEGLTFETINGFLSYQLELTDRIRLSADARYTDLRVDLGPDVSNFQALLGFTVSLGRTQ</sequence>
<accession>A0A074N0A1</accession>
<dbReference type="Proteomes" id="UP000027866">
    <property type="component" value="Unassembled WGS sequence"/>
</dbReference>
<keyword evidence="2" id="KW-1185">Reference proteome</keyword>
<protein>
    <recommendedName>
        <fullName evidence="3">TonB-dependent receptor-like beta-barrel domain-containing protein</fullName>
    </recommendedName>
</protein>